<reference evidence="7 8" key="1">
    <citation type="journal article" date="2019" name="Int. J. Syst. Evol. Microbiol.">
        <title>The Global Catalogue of Microorganisms (GCM) 10K type strain sequencing project: providing services to taxonomists for standard genome sequencing and annotation.</title>
        <authorList>
            <consortium name="The Broad Institute Genomics Platform"/>
            <consortium name="The Broad Institute Genome Sequencing Center for Infectious Disease"/>
            <person name="Wu L."/>
            <person name="Ma J."/>
        </authorList>
    </citation>
    <scope>NUCLEOTIDE SEQUENCE [LARGE SCALE GENOMIC DNA]</scope>
    <source>
        <strain evidence="7 8">JCM 16114</strain>
    </source>
</reference>
<dbReference type="PANTHER" id="PTHR30055">
    <property type="entry name" value="HTH-TYPE TRANSCRIPTIONAL REGULATOR RUTR"/>
    <property type="match status" value="1"/>
</dbReference>
<proteinExistence type="predicted"/>
<dbReference type="Gene3D" id="1.10.357.10">
    <property type="entry name" value="Tetracycline Repressor, domain 2"/>
    <property type="match status" value="1"/>
</dbReference>
<evidence type="ECO:0000259" key="6">
    <source>
        <dbReference type="Pfam" id="PF17939"/>
    </source>
</evidence>
<dbReference type="Pfam" id="PF17939">
    <property type="entry name" value="TetR_C_30"/>
    <property type="match status" value="1"/>
</dbReference>
<evidence type="ECO:0000256" key="1">
    <source>
        <dbReference type="ARBA" id="ARBA00023015"/>
    </source>
</evidence>
<dbReference type="InterPro" id="IPR050109">
    <property type="entry name" value="HTH-type_TetR-like_transc_reg"/>
</dbReference>
<feature type="domain" description="HTH tetR-type" evidence="5">
    <location>
        <begin position="19"/>
        <end position="66"/>
    </location>
</feature>
<evidence type="ECO:0000256" key="4">
    <source>
        <dbReference type="SAM" id="MobiDB-lite"/>
    </source>
</evidence>
<evidence type="ECO:0000259" key="5">
    <source>
        <dbReference type="Pfam" id="PF00440"/>
    </source>
</evidence>
<dbReference type="InterPro" id="IPR041586">
    <property type="entry name" value="PsrA_TetR_C"/>
</dbReference>
<feature type="domain" description="PsrA tetracyclin repressor-like C-terminal" evidence="6">
    <location>
        <begin position="97"/>
        <end position="207"/>
    </location>
</feature>
<dbReference type="RefSeq" id="WP_425566285.1">
    <property type="nucleotide sequence ID" value="NZ_BAAAQX010000060.1"/>
</dbReference>
<dbReference type="InterPro" id="IPR001647">
    <property type="entry name" value="HTH_TetR"/>
</dbReference>
<evidence type="ECO:0000256" key="2">
    <source>
        <dbReference type="ARBA" id="ARBA00023125"/>
    </source>
</evidence>
<organism evidence="7 8">
    <name type="scientific">Nonomuraea monospora</name>
    <dbReference type="NCBI Taxonomy" id="568818"/>
    <lineage>
        <taxon>Bacteria</taxon>
        <taxon>Bacillati</taxon>
        <taxon>Actinomycetota</taxon>
        <taxon>Actinomycetes</taxon>
        <taxon>Streptosporangiales</taxon>
        <taxon>Streptosporangiaceae</taxon>
        <taxon>Nonomuraea</taxon>
    </lineage>
</organism>
<keyword evidence="8" id="KW-1185">Reference proteome</keyword>
<feature type="region of interest" description="Disordered" evidence="4">
    <location>
        <begin position="215"/>
        <end position="246"/>
    </location>
</feature>
<dbReference type="Pfam" id="PF00440">
    <property type="entry name" value="TetR_N"/>
    <property type="match status" value="1"/>
</dbReference>
<dbReference type="SUPFAM" id="SSF46689">
    <property type="entry name" value="Homeodomain-like"/>
    <property type="match status" value="1"/>
</dbReference>
<accession>A0ABN3D2N5</accession>
<dbReference type="EMBL" id="BAAAQX010000060">
    <property type="protein sequence ID" value="GAA2216091.1"/>
    <property type="molecule type" value="Genomic_DNA"/>
</dbReference>
<sequence length="246" mass="26543">MMTGRTARAERVEVTRDHILTAAERLFAEHGVFSVSNRQISEAAGQGNTAAVGYHFGTKTHLVQAIVRKHSESIERHRAEMLAAVEGSGDVRDWVSCMVRPVTEHLARLGSPTWYARFLAQVGTDPALNAITAEESRASPSLQRNIEGFNRCLPALPPAVRTERGEMMRQLVLHACAVRERALAEGAPTPRESWQGTATGLIDALVGLWLAPVTSDETTGCPEPGNPDKTGHPELGKPGVAGQQVS</sequence>
<dbReference type="PANTHER" id="PTHR30055:SF234">
    <property type="entry name" value="HTH-TYPE TRANSCRIPTIONAL REGULATOR BETI"/>
    <property type="match status" value="1"/>
</dbReference>
<keyword evidence="3" id="KW-0804">Transcription</keyword>
<evidence type="ECO:0000256" key="3">
    <source>
        <dbReference type="ARBA" id="ARBA00023163"/>
    </source>
</evidence>
<evidence type="ECO:0000313" key="8">
    <source>
        <dbReference type="Proteomes" id="UP001499843"/>
    </source>
</evidence>
<name>A0ABN3D2N5_9ACTN</name>
<protein>
    <submittedName>
        <fullName evidence="7">TetR family transcriptional regulator</fullName>
    </submittedName>
</protein>
<dbReference type="Proteomes" id="UP001499843">
    <property type="component" value="Unassembled WGS sequence"/>
</dbReference>
<evidence type="ECO:0000313" key="7">
    <source>
        <dbReference type="EMBL" id="GAA2216091.1"/>
    </source>
</evidence>
<comment type="caution">
    <text evidence="7">The sequence shown here is derived from an EMBL/GenBank/DDBJ whole genome shotgun (WGS) entry which is preliminary data.</text>
</comment>
<keyword evidence="1" id="KW-0805">Transcription regulation</keyword>
<gene>
    <name evidence="7" type="ORF">GCM10009850_115600</name>
</gene>
<keyword evidence="2" id="KW-0238">DNA-binding</keyword>
<dbReference type="InterPro" id="IPR009057">
    <property type="entry name" value="Homeodomain-like_sf"/>
</dbReference>